<evidence type="ECO:0000259" key="17">
    <source>
        <dbReference type="PROSITE" id="PS50110"/>
    </source>
</evidence>
<dbReference type="InterPro" id="IPR013587">
    <property type="entry name" value="Nitrate/nitrite_sensing"/>
</dbReference>
<dbReference type="KEGG" id="cha:CHAB381_0642"/>
<evidence type="ECO:0000256" key="1">
    <source>
        <dbReference type="ARBA" id="ARBA00000085"/>
    </source>
</evidence>
<keyword evidence="19" id="KW-1185">Reference proteome</keyword>
<feature type="domain" description="Response regulatory" evidence="17">
    <location>
        <begin position="1041"/>
        <end position="1160"/>
    </location>
</feature>
<dbReference type="EC" id="2.7.13.3" evidence="3"/>
<dbReference type="FunFam" id="1.10.287.130:FF:000003">
    <property type="entry name" value="Histidine kinase"/>
    <property type="match status" value="1"/>
</dbReference>
<keyword evidence="6" id="KW-0808">Transferase</keyword>
<evidence type="ECO:0000256" key="5">
    <source>
        <dbReference type="ARBA" id="ARBA00022553"/>
    </source>
</evidence>
<evidence type="ECO:0000256" key="9">
    <source>
        <dbReference type="ARBA" id="ARBA00022777"/>
    </source>
</evidence>
<dbReference type="InterPro" id="IPR011006">
    <property type="entry name" value="CheY-like_superfamily"/>
</dbReference>
<comment type="subcellular location">
    <subcellularLocation>
        <location evidence="2">Cell membrane</location>
        <topology evidence="2">Multi-pass membrane protein</topology>
    </subcellularLocation>
</comment>
<dbReference type="CDD" id="cd16922">
    <property type="entry name" value="HATPase_EvgS-ArcB-TorS-like"/>
    <property type="match status" value="1"/>
</dbReference>
<keyword evidence="5 14" id="KW-0597">Phosphoprotein</keyword>
<dbReference type="InterPro" id="IPR001789">
    <property type="entry name" value="Sig_transdc_resp-reg_receiver"/>
</dbReference>
<feature type="transmembrane region" description="Helical" evidence="15">
    <location>
        <begin position="6"/>
        <end position="29"/>
    </location>
</feature>
<dbReference type="FunFam" id="3.30.565.10:FF:000010">
    <property type="entry name" value="Sensor histidine kinase RcsC"/>
    <property type="match status" value="1"/>
</dbReference>
<dbReference type="HOGENOM" id="CLU_000445_26_1_7"/>
<dbReference type="Proteomes" id="UP000002407">
    <property type="component" value="Chromosome"/>
</dbReference>
<feature type="modified residue" description="4-aspartylphosphate" evidence="14">
    <location>
        <position position="1090"/>
    </location>
</feature>
<dbReference type="SMART" id="SM00387">
    <property type="entry name" value="HATPase_c"/>
    <property type="match status" value="1"/>
</dbReference>
<dbReference type="PANTHER" id="PTHR45339:SF1">
    <property type="entry name" value="HYBRID SIGNAL TRANSDUCTION HISTIDINE KINASE J"/>
    <property type="match status" value="1"/>
</dbReference>
<evidence type="ECO:0000256" key="6">
    <source>
        <dbReference type="ARBA" id="ARBA00022679"/>
    </source>
</evidence>
<keyword evidence="8" id="KW-0547">Nucleotide-binding</keyword>
<dbReference type="GO" id="GO:0000155">
    <property type="term" value="F:phosphorelay sensor kinase activity"/>
    <property type="evidence" value="ECO:0007669"/>
    <property type="project" value="InterPro"/>
</dbReference>
<dbReference type="SUPFAM" id="SSF47384">
    <property type="entry name" value="Homodimeric domain of signal transducing histidine kinase"/>
    <property type="match status" value="1"/>
</dbReference>
<dbReference type="Pfam" id="PF00072">
    <property type="entry name" value="Response_reg"/>
    <property type="match status" value="1"/>
</dbReference>
<evidence type="ECO:0000256" key="7">
    <source>
        <dbReference type="ARBA" id="ARBA00022692"/>
    </source>
</evidence>
<dbReference type="PANTHER" id="PTHR45339">
    <property type="entry name" value="HYBRID SIGNAL TRANSDUCTION HISTIDINE KINASE J"/>
    <property type="match status" value="1"/>
</dbReference>
<keyword evidence="4" id="KW-1003">Cell membrane</keyword>
<dbReference type="InterPro" id="IPR003661">
    <property type="entry name" value="HisK_dim/P_dom"/>
</dbReference>
<accession>A7I135</accession>
<dbReference type="OrthoDB" id="5468627at2"/>
<dbReference type="PROSITE" id="PS50110">
    <property type="entry name" value="RESPONSE_REGULATORY"/>
    <property type="match status" value="1"/>
</dbReference>
<dbReference type="Gene3D" id="1.10.287.130">
    <property type="match status" value="1"/>
</dbReference>
<dbReference type="InterPro" id="IPR005467">
    <property type="entry name" value="His_kinase_dom"/>
</dbReference>
<evidence type="ECO:0000256" key="2">
    <source>
        <dbReference type="ARBA" id="ARBA00004651"/>
    </source>
</evidence>
<keyword evidence="11 15" id="KW-1133">Transmembrane helix</keyword>
<dbReference type="InterPro" id="IPR004358">
    <property type="entry name" value="Sig_transdc_His_kin-like_C"/>
</dbReference>
<proteinExistence type="predicted"/>
<feature type="domain" description="Histidine kinase" evidence="16">
    <location>
        <begin position="411"/>
        <end position="634"/>
    </location>
</feature>
<dbReference type="Pfam" id="PF02518">
    <property type="entry name" value="HATPase_c"/>
    <property type="match status" value="1"/>
</dbReference>
<evidence type="ECO:0000256" key="14">
    <source>
        <dbReference type="PROSITE-ProRule" id="PRU00169"/>
    </source>
</evidence>
<dbReference type="SUPFAM" id="SSF52172">
    <property type="entry name" value="CheY-like"/>
    <property type="match status" value="1"/>
</dbReference>
<evidence type="ECO:0000256" key="10">
    <source>
        <dbReference type="ARBA" id="ARBA00022840"/>
    </source>
</evidence>
<keyword evidence="9 18" id="KW-0418">Kinase</keyword>
<evidence type="ECO:0000256" key="12">
    <source>
        <dbReference type="ARBA" id="ARBA00023012"/>
    </source>
</evidence>
<dbReference type="SMART" id="SM00388">
    <property type="entry name" value="HisKA"/>
    <property type="match status" value="1"/>
</dbReference>
<reference evidence="19" key="1">
    <citation type="submission" date="2007-07" db="EMBL/GenBank/DDBJ databases">
        <title>Complete genome sequence of Campylobacter hominis ATCC BAA-381, a commensal isolated from the human gastrointestinal tract.</title>
        <authorList>
            <person name="Fouts D.E."/>
            <person name="Mongodin E.F."/>
            <person name="Puiu D."/>
            <person name="Sebastian Y."/>
            <person name="Miller W.G."/>
            <person name="Mandrell R.E."/>
            <person name="Nelson K.E."/>
        </authorList>
    </citation>
    <scope>NUCLEOTIDE SEQUENCE [LARGE SCALE GENOMIC DNA]</scope>
    <source>
        <strain evidence="19">ATCC BAA-381 / LMG 19568 / NCTC 13146 / CH001A</strain>
    </source>
</reference>
<dbReference type="CDD" id="cd17546">
    <property type="entry name" value="REC_hyHK_CKI1_RcsC-like"/>
    <property type="match status" value="1"/>
</dbReference>
<dbReference type="Gene3D" id="3.40.50.2300">
    <property type="match status" value="2"/>
</dbReference>
<dbReference type="InterPro" id="IPR036097">
    <property type="entry name" value="HisK_dim/P_sf"/>
</dbReference>
<dbReference type="EMBL" id="CP000776">
    <property type="protein sequence ID" value="ABS50919.1"/>
    <property type="molecule type" value="Genomic_DNA"/>
</dbReference>
<gene>
    <name evidence="18" type="ordered locus">CHAB381_0642</name>
</gene>
<dbReference type="Pfam" id="PF00512">
    <property type="entry name" value="HisKA"/>
    <property type="match status" value="1"/>
</dbReference>
<keyword evidence="7 15" id="KW-0812">Transmembrane</keyword>
<dbReference type="PROSITE" id="PS50109">
    <property type="entry name" value="HIS_KIN"/>
    <property type="match status" value="1"/>
</dbReference>
<dbReference type="eggNOG" id="COG2205">
    <property type="taxonomic scope" value="Bacteria"/>
</dbReference>
<name>A7I135_CAMHC</name>
<dbReference type="STRING" id="360107.CHAB381_0642"/>
<evidence type="ECO:0000313" key="18">
    <source>
        <dbReference type="EMBL" id="ABS50919.1"/>
    </source>
</evidence>
<dbReference type="RefSeq" id="WP_012108513.1">
    <property type="nucleotide sequence ID" value="NC_009714.1"/>
</dbReference>
<evidence type="ECO:0000256" key="11">
    <source>
        <dbReference type="ARBA" id="ARBA00022989"/>
    </source>
</evidence>
<dbReference type="CDD" id="cd00082">
    <property type="entry name" value="HisKA"/>
    <property type="match status" value="1"/>
</dbReference>
<dbReference type="SMART" id="SM00448">
    <property type="entry name" value="REC"/>
    <property type="match status" value="1"/>
</dbReference>
<evidence type="ECO:0000256" key="8">
    <source>
        <dbReference type="ARBA" id="ARBA00022741"/>
    </source>
</evidence>
<dbReference type="Gene3D" id="3.30.565.10">
    <property type="entry name" value="Histidine kinase-like ATPase, C-terminal domain"/>
    <property type="match status" value="1"/>
</dbReference>
<dbReference type="GO" id="GO:0005524">
    <property type="term" value="F:ATP binding"/>
    <property type="evidence" value="ECO:0007669"/>
    <property type="project" value="UniProtKB-KW"/>
</dbReference>
<evidence type="ECO:0000256" key="13">
    <source>
        <dbReference type="ARBA" id="ARBA00023136"/>
    </source>
</evidence>
<sequence length="1385" mass="155149">MKLSTNSSLFIISAVPLMLIFVFASYFFYKSFADYSKIQSLTTQFDNSRELNKVLEELGRERGLTAAFLGSGGAIGSGEVLKKQRVTTDTAISTFKRKASEFEERGNFLSQLLGYKNEELKNNNAKILSLLGKLPEIRTVIDQKKPSFVNLYDEYYRNIDIQYAVSQQAISKFFTQPDISTWATTLANTYSSLMNTISERDYVIENIVASRSMNTKTIQRWKDFSNASRLPVYTYLPASNAKNEIQKILDNVETKNILNDTDRLDLLLQQDALSGQYRMSFIEWFTIMTQKYNITKEIIVKIDSELNKVAIANVAAGKQILYISAVIWAFTLVLIFFSASVSRKFSKNVKELGKVIGRIGELSNQEQNIDIQSSEGITKAYGLIQDALDLVTYQKEAAEDANKAKSIFLANMSHEIRTPLNGVIGFTELLRNTELDEEQQDYVDTIEQSSENLLTIINNILDVSKIESNKVELEDILFNPIQDFESAVEIYVAKATEKNIDILLYIDPTLIHHLYGDITKIKEVLINLMSNAVKFTPEGGMIAVEIVRVKSDNPNEATVNFSVEDTGVGIAEDKLVNVFNAFSQADSTITRKYGGTGLGLTISSKYVAMMGGKLEVKSTLGKGTRFYFTLTFKETQKTNAENMFDGIKQLSCAMFAEQSDVMFNNIFKNYIEHFGAKISIFYDKNEFLNSADSGKFNVLATRFKNFDSIKDSVKLPLLLSLKPKELQSITITNPNVFTISEPVNVSKLVKVVGRISKAGAVPGLRGDSGFESSNLKDIIQNSLKKQGEPEIKISEPVAEQVIEEVSEPEISVVQEEIKPLDISLDDNLFSQKAVETEPETLSAESEPKIEIPVEPVVTEPVVHEPEIKVVNEVQSDEEEAAKFDEPISLVIPDETSKVKIEPVVESVKSQEPEVVTEEAVKPVDFEIPVEKVAAESEIVEEKIPEPEIIKSEPAIKETIKPKTKVVTEYVDKTEIVEETIMVDEEFEEPVTTYEIVEKPETVMVEVEEEVIEEIDDPNAASSGVAGGGDDVPLLKRTYNANILIAEDNEINQKLMKHTLSSFKANLTIVENGLLALEARKSGDFDLVFMDISMPVMDGIEATKQIKQYEQENNLKHIPIVAVTANALKGDRERFMSQGLDEYCTKPIKKDILASMLDMFIKNKRSDGAGAAAATNEPPKKIKVKRKIKKQVPKTVIKKVKVPKTVIKKVVKKVPKVVKKEITKKVPVQKVVEIPVEQVSTIDTFSENLNKTLNIKSDIEQKVESKPINAEIFKDVLLYKNNPIENRIFASILNHMELSVDMVESFDEFVKKVKESGYKLSLIDDKVPNFDASLLQNSIDLSPSDIKSVVFTDNVSKNTLKGKFNDVIKYGINKTQLENIVNKYIG</sequence>
<keyword evidence="13 15" id="KW-0472">Membrane</keyword>
<evidence type="ECO:0000256" key="3">
    <source>
        <dbReference type="ARBA" id="ARBA00012438"/>
    </source>
</evidence>
<evidence type="ECO:0000259" key="16">
    <source>
        <dbReference type="PROSITE" id="PS50109"/>
    </source>
</evidence>
<organism evidence="18 19">
    <name type="scientific">Campylobacter hominis (strain ATCC BAA-381 / DSM 21671 / CCUG 45161 / LMG 19568 / NCTC 13146 / CH001A)</name>
    <dbReference type="NCBI Taxonomy" id="360107"/>
    <lineage>
        <taxon>Bacteria</taxon>
        <taxon>Pseudomonadati</taxon>
        <taxon>Campylobacterota</taxon>
        <taxon>Epsilonproteobacteria</taxon>
        <taxon>Campylobacterales</taxon>
        <taxon>Campylobacteraceae</taxon>
        <taxon>Campylobacter</taxon>
    </lineage>
</organism>
<feature type="transmembrane region" description="Helical" evidence="15">
    <location>
        <begin position="320"/>
        <end position="341"/>
    </location>
</feature>
<dbReference type="Pfam" id="PF08376">
    <property type="entry name" value="NIT"/>
    <property type="match status" value="1"/>
</dbReference>
<protein>
    <recommendedName>
        <fullName evidence="3">histidine kinase</fullName>
        <ecNumber evidence="3">2.7.13.3</ecNumber>
    </recommendedName>
</protein>
<keyword evidence="12" id="KW-0902">Two-component regulatory system</keyword>
<dbReference type="GO" id="GO:0005886">
    <property type="term" value="C:plasma membrane"/>
    <property type="evidence" value="ECO:0007669"/>
    <property type="project" value="UniProtKB-SubCell"/>
</dbReference>
<dbReference type="InterPro" id="IPR003594">
    <property type="entry name" value="HATPase_dom"/>
</dbReference>
<dbReference type="InterPro" id="IPR036890">
    <property type="entry name" value="HATPase_C_sf"/>
</dbReference>
<evidence type="ECO:0000256" key="15">
    <source>
        <dbReference type="SAM" id="Phobius"/>
    </source>
</evidence>
<keyword evidence="10" id="KW-0067">ATP-binding</keyword>
<dbReference type="SUPFAM" id="SSF55874">
    <property type="entry name" value="ATPase domain of HSP90 chaperone/DNA topoisomerase II/histidine kinase"/>
    <property type="match status" value="1"/>
</dbReference>
<evidence type="ECO:0000313" key="19">
    <source>
        <dbReference type="Proteomes" id="UP000002407"/>
    </source>
</evidence>
<comment type="catalytic activity">
    <reaction evidence="1">
        <text>ATP + protein L-histidine = ADP + protein N-phospho-L-histidine.</text>
        <dbReference type="EC" id="2.7.13.3"/>
    </reaction>
</comment>
<dbReference type="PRINTS" id="PR00344">
    <property type="entry name" value="BCTRLSENSOR"/>
</dbReference>
<evidence type="ECO:0000256" key="4">
    <source>
        <dbReference type="ARBA" id="ARBA00022475"/>
    </source>
</evidence>